<feature type="region of interest" description="Disordered" evidence="5">
    <location>
        <begin position="64"/>
        <end position="100"/>
    </location>
</feature>
<evidence type="ECO:0000256" key="3">
    <source>
        <dbReference type="ARBA" id="ARBA00023163"/>
    </source>
</evidence>
<keyword evidence="2" id="KW-0238">DNA-binding</keyword>
<dbReference type="PANTHER" id="PTHR47784:SF5">
    <property type="entry name" value="STEROL UPTAKE CONTROL PROTEIN 2"/>
    <property type="match status" value="1"/>
</dbReference>
<dbReference type="SMART" id="SM00066">
    <property type="entry name" value="GAL4"/>
    <property type="match status" value="1"/>
</dbReference>
<evidence type="ECO:0000256" key="2">
    <source>
        <dbReference type="ARBA" id="ARBA00023125"/>
    </source>
</evidence>
<evidence type="ECO:0000256" key="5">
    <source>
        <dbReference type="SAM" id="MobiDB-lite"/>
    </source>
</evidence>
<evidence type="ECO:0000256" key="4">
    <source>
        <dbReference type="ARBA" id="ARBA00023242"/>
    </source>
</evidence>
<dbReference type="SUPFAM" id="SSF57701">
    <property type="entry name" value="Zn2/Cys6 DNA-binding domain"/>
    <property type="match status" value="1"/>
</dbReference>
<dbReference type="PANTHER" id="PTHR47784">
    <property type="entry name" value="STEROL UPTAKE CONTROL PROTEIN 2"/>
    <property type="match status" value="1"/>
</dbReference>
<dbReference type="InterPro" id="IPR036864">
    <property type="entry name" value="Zn2-C6_fun-type_DNA-bd_sf"/>
</dbReference>
<feature type="non-terminal residue" evidence="7">
    <location>
        <position position="446"/>
    </location>
</feature>
<protein>
    <recommendedName>
        <fullName evidence="6">Zn(2)-C6 fungal-type domain-containing protein</fullName>
    </recommendedName>
</protein>
<sequence length="446" mass="50196">MHHRRTHKKSKNGCRVCRKRKIKCDEVKPRCANCIRYEVPCSFDPGIPKSDEFNPYRSAVVPAKRGRGRPRKDWGRLEDQSFSPGGLASTSPCEKIPSPSNATSSLHLDAPVTCHSLNIPDIELLLHFTTHTAPSLAHPRDTAIALFWSHNVPRIGLSCHTVLHLVLALAGHHLAYTTVEDTGRSTRYASLAQMHSSLGLAELTRALASINNEVCGALYTAAVLVSYCTFAAGPADANDLLVCNVGSRGAALPRWISVVQGVRLIMQTFEPAVLFSGLVAPLYPRDKPASSTPTCVEDETPRVDWEEPMHRLRGLIISREEPNTAIYLKNYQQIEAIYEATYGKADGTFDCAVRNKFIFIWLYSMDDDFVACLQQRQPLSLLLLAYYALLLANMQRDWYIHGWPVHMLMRIREILQKDYLEWLDWPLEQVGHLTGLRRPGWLARIM</sequence>
<accession>A0ABR4GXR5</accession>
<feature type="domain" description="Zn(2)-C6 fungal-type" evidence="6">
    <location>
        <begin position="13"/>
        <end position="43"/>
    </location>
</feature>
<comment type="caution">
    <text evidence="7">The sequence shown here is derived from an EMBL/GenBank/DDBJ whole genome shotgun (WGS) entry which is preliminary data.</text>
</comment>
<gene>
    <name evidence="7" type="ORF">BJX63DRAFT_412569</name>
</gene>
<reference evidence="7 8" key="1">
    <citation type="submission" date="2024-07" db="EMBL/GenBank/DDBJ databases">
        <title>Section-level genome sequencing and comparative genomics of Aspergillus sections Usti and Cavernicolus.</title>
        <authorList>
            <consortium name="Lawrence Berkeley National Laboratory"/>
            <person name="Nybo J.L."/>
            <person name="Vesth T.C."/>
            <person name="Theobald S."/>
            <person name="Frisvad J.C."/>
            <person name="Larsen T.O."/>
            <person name="Kjaerboelling I."/>
            <person name="Rothschild-Mancinelli K."/>
            <person name="Lyhne E.K."/>
            <person name="Kogle M.E."/>
            <person name="Barry K."/>
            <person name="Clum A."/>
            <person name="Na H."/>
            <person name="Ledsgaard L."/>
            <person name="Lin J."/>
            <person name="Lipzen A."/>
            <person name="Kuo A."/>
            <person name="Riley R."/>
            <person name="Mondo S."/>
            <person name="Labutti K."/>
            <person name="Haridas S."/>
            <person name="Pangalinan J."/>
            <person name="Salamov A.A."/>
            <person name="Simmons B.A."/>
            <person name="Magnuson J.K."/>
            <person name="Chen J."/>
            <person name="Drula E."/>
            <person name="Henrissat B."/>
            <person name="Wiebenga A."/>
            <person name="Lubbers R.J."/>
            <person name="Gomes A.C."/>
            <person name="Makela M.R."/>
            <person name="Stajich J."/>
            <person name="Grigoriev I.V."/>
            <person name="Mortensen U.H."/>
            <person name="De Vries R.P."/>
            <person name="Baker S.E."/>
            <person name="Andersen M.R."/>
        </authorList>
    </citation>
    <scope>NUCLEOTIDE SEQUENCE [LARGE SCALE GENOMIC DNA]</scope>
    <source>
        <strain evidence="7 8">CBS 588.65</strain>
    </source>
</reference>
<keyword evidence="4" id="KW-0539">Nucleus</keyword>
<dbReference type="InterPro" id="IPR053157">
    <property type="entry name" value="Sterol_Uptake_Regulator"/>
</dbReference>
<dbReference type="PROSITE" id="PS00463">
    <property type="entry name" value="ZN2_CY6_FUNGAL_1"/>
    <property type="match status" value="1"/>
</dbReference>
<dbReference type="Proteomes" id="UP001610334">
    <property type="component" value="Unassembled WGS sequence"/>
</dbReference>
<evidence type="ECO:0000313" key="8">
    <source>
        <dbReference type="Proteomes" id="UP001610334"/>
    </source>
</evidence>
<keyword evidence="8" id="KW-1185">Reference proteome</keyword>
<keyword evidence="1" id="KW-0805">Transcription regulation</keyword>
<dbReference type="PROSITE" id="PS50048">
    <property type="entry name" value="ZN2_CY6_FUNGAL_2"/>
    <property type="match status" value="1"/>
</dbReference>
<keyword evidence="3" id="KW-0804">Transcription</keyword>
<dbReference type="InterPro" id="IPR001138">
    <property type="entry name" value="Zn2Cys6_DnaBD"/>
</dbReference>
<proteinExistence type="predicted"/>
<dbReference type="EMBL" id="JBFXLT010000145">
    <property type="protein sequence ID" value="KAL2803250.1"/>
    <property type="molecule type" value="Genomic_DNA"/>
</dbReference>
<evidence type="ECO:0000259" key="6">
    <source>
        <dbReference type="PROSITE" id="PS50048"/>
    </source>
</evidence>
<dbReference type="CDD" id="cd00067">
    <property type="entry name" value="GAL4"/>
    <property type="match status" value="1"/>
</dbReference>
<name>A0ABR4GXR5_9EURO</name>
<evidence type="ECO:0000313" key="7">
    <source>
        <dbReference type="EMBL" id="KAL2803250.1"/>
    </source>
</evidence>
<dbReference type="Pfam" id="PF00172">
    <property type="entry name" value="Zn_clus"/>
    <property type="match status" value="1"/>
</dbReference>
<organism evidence="7 8">
    <name type="scientific">Aspergillus granulosus</name>
    <dbReference type="NCBI Taxonomy" id="176169"/>
    <lineage>
        <taxon>Eukaryota</taxon>
        <taxon>Fungi</taxon>
        <taxon>Dikarya</taxon>
        <taxon>Ascomycota</taxon>
        <taxon>Pezizomycotina</taxon>
        <taxon>Eurotiomycetes</taxon>
        <taxon>Eurotiomycetidae</taxon>
        <taxon>Eurotiales</taxon>
        <taxon>Aspergillaceae</taxon>
        <taxon>Aspergillus</taxon>
        <taxon>Aspergillus subgen. Nidulantes</taxon>
    </lineage>
</organism>
<evidence type="ECO:0000256" key="1">
    <source>
        <dbReference type="ARBA" id="ARBA00023015"/>
    </source>
</evidence>
<dbReference type="Gene3D" id="4.10.240.10">
    <property type="entry name" value="Zn(2)-C6 fungal-type DNA-binding domain"/>
    <property type="match status" value="1"/>
</dbReference>
<feature type="compositionally biased region" description="Polar residues" evidence="5">
    <location>
        <begin position="80"/>
        <end position="100"/>
    </location>
</feature>